<organism evidence="1 2">
    <name type="scientific">Choristoneura fumiferana</name>
    <name type="common">Spruce budworm moth</name>
    <name type="synonym">Archips fumiferana</name>
    <dbReference type="NCBI Taxonomy" id="7141"/>
    <lineage>
        <taxon>Eukaryota</taxon>
        <taxon>Metazoa</taxon>
        <taxon>Ecdysozoa</taxon>
        <taxon>Arthropoda</taxon>
        <taxon>Hexapoda</taxon>
        <taxon>Insecta</taxon>
        <taxon>Pterygota</taxon>
        <taxon>Neoptera</taxon>
        <taxon>Endopterygota</taxon>
        <taxon>Lepidoptera</taxon>
        <taxon>Glossata</taxon>
        <taxon>Ditrysia</taxon>
        <taxon>Tortricoidea</taxon>
        <taxon>Tortricidae</taxon>
        <taxon>Tortricinae</taxon>
        <taxon>Choristoneura</taxon>
    </lineage>
</organism>
<name>A0ACC0KNA3_CHOFU</name>
<gene>
    <name evidence="1" type="ORF">MSG28_010650</name>
</gene>
<accession>A0ACC0KNA3</accession>
<dbReference type="EMBL" id="CM046118">
    <property type="protein sequence ID" value="KAI8437992.1"/>
    <property type="molecule type" value="Genomic_DNA"/>
</dbReference>
<dbReference type="Proteomes" id="UP001064048">
    <property type="component" value="Chromosome 18"/>
</dbReference>
<reference evidence="1 2" key="1">
    <citation type="journal article" date="2022" name="Genome Biol. Evol.">
        <title>The Spruce Budworm Genome: Reconstructing the Evolutionary History of Antifreeze Proteins.</title>
        <authorList>
            <person name="Beliveau C."/>
            <person name="Gagne P."/>
            <person name="Picq S."/>
            <person name="Vernygora O."/>
            <person name="Keeling C.I."/>
            <person name="Pinkney K."/>
            <person name="Doucet D."/>
            <person name="Wen F."/>
            <person name="Johnston J.S."/>
            <person name="Maaroufi H."/>
            <person name="Boyle B."/>
            <person name="Laroche J."/>
            <person name="Dewar K."/>
            <person name="Juretic N."/>
            <person name="Blackburn G."/>
            <person name="Nisole A."/>
            <person name="Brunet B."/>
            <person name="Brandao M."/>
            <person name="Lumley L."/>
            <person name="Duan J."/>
            <person name="Quan G."/>
            <person name="Lucarotti C.J."/>
            <person name="Roe A.D."/>
            <person name="Sperling F.A.H."/>
            <person name="Levesque R.C."/>
            <person name="Cusson M."/>
        </authorList>
    </citation>
    <scope>NUCLEOTIDE SEQUENCE [LARGE SCALE GENOMIC DNA]</scope>
    <source>
        <strain evidence="1">Glfc:IPQL:Cfum</strain>
    </source>
</reference>
<protein>
    <submittedName>
        <fullName evidence="1">Uncharacterized protein</fullName>
    </submittedName>
</protein>
<sequence length="93" mass="10578">MFINVVYKDAPELSTSILRRSSSEMDLSLEKTLLVNPNCPVNTFSLSELGYELVDMSAKGDNRERERSRRQCEQPANRLNAKKPRTPNGCMTK</sequence>
<keyword evidence="2" id="KW-1185">Reference proteome</keyword>
<evidence type="ECO:0000313" key="2">
    <source>
        <dbReference type="Proteomes" id="UP001064048"/>
    </source>
</evidence>
<evidence type="ECO:0000313" key="1">
    <source>
        <dbReference type="EMBL" id="KAI8437992.1"/>
    </source>
</evidence>
<proteinExistence type="predicted"/>
<comment type="caution">
    <text evidence="1">The sequence shown here is derived from an EMBL/GenBank/DDBJ whole genome shotgun (WGS) entry which is preliminary data.</text>
</comment>